<keyword evidence="2 5" id="KW-0378">Hydrolase</keyword>
<evidence type="ECO:0000256" key="2">
    <source>
        <dbReference type="ARBA" id="ARBA00022801"/>
    </source>
</evidence>
<evidence type="ECO:0000259" key="6">
    <source>
        <dbReference type="Pfam" id="PF01764"/>
    </source>
</evidence>
<evidence type="ECO:0000256" key="3">
    <source>
        <dbReference type="ARBA" id="ARBA00022963"/>
    </source>
</evidence>
<gene>
    <name evidence="7" type="ORF">SHERM_13456</name>
</gene>
<dbReference type="InterPro" id="IPR002921">
    <property type="entry name" value="Fungal_lipase-type"/>
</dbReference>
<dbReference type="GO" id="GO:0016042">
    <property type="term" value="P:lipid catabolic process"/>
    <property type="evidence" value="ECO:0007669"/>
    <property type="project" value="UniProtKB-UniRule"/>
</dbReference>
<evidence type="ECO:0000313" key="7">
    <source>
        <dbReference type="EMBL" id="CAA0812897.1"/>
    </source>
</evidence>
<dbReference type="CDD" id="cd00519">
    <property type="entry name" value="Lipase_3"/>
    <property type="match status" value="1"/>
</dbReference>
<dbReference type="SUPFAM" id="SSF53474">
    <property type="entry name" value="alpha/beta-Hydrolases"/>
    <property type="match status" value="1"/>
</dbReference>
<organism evidence="7 8">
    <name type="scientific">Striga hermonthica</name>
    <name type="common">Purple witchweed</name>
    <name type="synonym">Buchnera hermonthica</name>
    <dbReference type="NCBI Taxonomy" id="68872"/>
    <lineage>
        <taxon>Eukaryota</taxon>
        <taxon>Viridiplantae</taxon>
        <taxon>Streptophyta</taxon>
        <taxon>Embryophyta</taxon>
        <taxon>Tracheophyta</taxon>
        <taxon>Spermatophyta</taxon>
        <taxon>Magnoliopsida</taxon>
        <taxon>eudicotyledons</taxon>
        <taxon>Gunneridae</taxon>
        <taxon>Pentapetalae</taxon>
        <taxon>asterids</taxon>
        <taxon>lamiids</taxon>
        <taxon>Lamiales</taxon>
        <taxon>Orobanchaceae</taxon>
        <taxon>Buchnereae</taxon>
        <taxon>Striga</taxon>
    </lineage>
</organism>
<protein>
    <recommendedName>
        <fullName evidence="5">Phospholipase A1</fullName>
        <ecNumber evidence="5">3.1.1.-</ecNumber>
    </recommendedName>
</protein>
<keyword evidence="8" id="KW-1185">Reference proteome</keyword>
<comment type="function">
    <text evidence="5">Acylhydrolase that catalyzes the hydrolysis of phospholipids at the sn-1 position.</text>
</comment>
<reference evidence="7" key="1">
    <citation type="submission" date="2019-12" db="EMBL/GenBank/DDBJ databases">
        <authorList>
            <person name="Scholes J."/>
        </authorList>
    </citation>
    <scope>NUCLEOTIDE SEQUENCE</scope>
</reference>
<evidence type="ECO:0000256" key="5">
    <source>
        <dbReference type="RuleBase" id="RU367093"/>
    </source>
</evidence>
<feature type="domain" description="Fungal lipase-type" evidence="6">
    <location>
        <begin position="37"/>
        <end position="106"/>
    </location>
</feature>
<evidence type="ECO:0000256" key="1">
    <source>
        <dbReference type="ARBA" id="ARBA00010701"/>
    </source>
</evidence>
<dbReference type="PANTHER" id="PTHR31828">
    <property type="entry name" value="PHOSPHOLIPASE A1-IIGAMMA"/>
    <property type="match status" value="1"/>
</dbReference>
<dbReference type="InterPro" id="IPR029058">
    <property type="entry name" value="AB_hydrolase_fold"/>
</dbReference>
<dbReference type="AlphaFoldDB" id="A0A9N7MQY1"/>
<keyword evidence="4 5" id="KW-0443">Lipid metabolism</keyword>
<keyword evidence="3 5" id="KW-0442">Lipid degradation</keyword>
<evidence type="ECO:0000256" key="4">
    <source>
        <dbReference type="ARBA" id="ARBA00023098"/>
    </source>
</evidence>
<dbReference type="EC" id="3.1.1.-" evidence="5"/>
<dbReference type="Proteomes" id="UP001153555">
    <property type="component" value="Unassembled WGS sequence"/>
</dbReference>
<dbReference type="EMBL" id="CACSLK010011299">
    <property type="protein sequence ID" value="CAA0812897.1"/>
    <property type="molecule type" value="Genomic_DNA"/>
</dbReference>
<dbReference type="GO" id="GO:0008970">
    <property type="term" value="F:phospholipase A1 activity"/>
    <property type="evidence" value="ECO:0007669"/>
    <property type="project" value="UniProtKB-UniRule"/>
</dbReference>
<dbReference type="InterPro" id="IPR033556">
    <property type="entry name" value="PLA"/>
</dbReference>
<accession>A0A9N7MQY1</accession>
<dbReference type="Gene3D" id="3.40.50.1820">
    <property type="entry name" value="alpha/beta hydrolase"/>
    <property type="match status" value="2"/>
</dbReference>
<comment type="caution">
    <text evidence="7">The sequence shown here is derived from an EMBL/GenBank/DDBJ whole genome shotgun (WGS) entry which is preliminary data.</text>
</comment>
<proteinExistence type="inferred from homology"/>
<evidence type="ECO:0000313" key="8">
    <source>
        <dbReference type="Proteomes" id="UP001153555"/>
    </source>
</evidence>
<comment type="similarity">
    <text evidence="1 5">Belongs to the AB hydrolase superfamily. Lipase family.</text>
</comment>
<sequence length="247" mass="28235">MKSWSREVWSRESNWIGYVAVASEEGRAVLGRRDILVAWRGTIRTLEWMNDFEFASVSAPEIFRGDVGPKVHLGWYSVYTSDDPKSPFNKTSARDQVLTEVNRLVELPRVGDDKFRKFFSTLQDICVLRVRNARDVVPTYPFVGYSDVGQELAIDTEKSGYLKGFSGNLDTWHSLEIYLHGVAGTQGSRGGFRLEVERDIALVNKHLDGLKDEHCVPVGWWCERNKGMVQKEDGSWELVDHEDDVEF</sequence>
<name>A0A9N7MQY1_STRHE</name>
<dbReference type="OrthoDB" id="438440at2759"/>
<dbReference type="Pfam" id="PF01764">
    <property type="entry name" value="Lipase_3"/>
    <property type="match status" value="1"/>
</dbReference>
<dbReference type="PANTHER" id="PTHR31828:SF1">
    <property type="entry name" value="PHOSPHOLIPASE A1-IIGAMMA"/>
    <property type="match status" value="1"/>
</dbReference>